<feature type="compositionally biased region" description="Pro residues" evidence="1">
    <location>
        <begin position="56"/>
        <end position="67"/>
    </location>
</feature>
<evidence type="ECO:0000256" key="1">
    <source>
        <dbReference type="SAM" id="MobiDB-lite"/>
    </source>
</evidence>
<reference evidence="2" key="1">
    <citation type="journal article" date="2020" name="Stud. Mycol.">
        <title>101 Dothideomycetes genomes: a test case for predicting lifestyles and emergence of pathogens.</title>
        <authorList>
            <person name="Haridas S."/>
            <person name="Albert R."/>
            <person name="Binder M."/>
            <person name="Bloem J."/>
            <person name="Labutti K."/>
            <person name="Salamov A."/>
            <person name="Andreopoulos B."/>
            <person name="Baker S."/>
            <person name="Barry K."/>
            <person name="Bills G."/>
            <person name="Bluhm B."/>
            <person name="Cannon C."/>
            <person name="Castanera R."/>
            <person name="Culley D."/>
            <person name="Daum C."/>
            <person name="Ezra D."/>
            <person name="Gonzalez J."/>
            <person name="Henrissat B."/>
            <person name="Kuo A."/>
            <person name="Liang C."/>
            <person name="Lipzen A."/>
            <person name="Lutzoni F."/>
            <person name="Magnuson J."/>
            <person name="Mondo S."/>
            <person name="Nolan M."/>
            <person name="Ohm R."/>
            <person name="Pangilinan J."/>
            <person name="Park H.-J."/>
            <person name="Ramirez L."/>
            <person name="Alfaro M."/>
            <person name="Sun H."/>
            <person name="Tritt A."/>
            <person name="Yoshinaga Y."/>
            <person name="Zwiers L.-H."/>
            <person name="Turgeon B."/>
            <person name="Goodwin S."/>
            <person name="Spatafora J."/>
            <person name="Crous P."/>
            <person name="Grigoriev I."/>
        </authorList>
    </citation>
    <scope>NUCLEOTIDE SEQUENCE</scope>
    <source>
        <strain evidence="2">CBS 122368</strain>
    </source>
</reference>
<dbReference type="EMBL" id="ML987205">
    <property type="protein sequence ID" value="KAF2243555.1"/>
    <property type="molecule type" value="Genomic_DNA"/>
</dbReference>
<feature type="compositionally biased region" description="Low complexity" evidence="1">
    <location>
        <begin position="141"/>
        <end position="155"/>
    </location>
</feature>
<feature type="compositionally biased region" description="Low complexity" evidence="1">
    <location>
        <begin position="120"/>
        <end position="132"/>
    </location>
</feature>
<gene>
    <name evidence="2" type="ORF">BU26DRAFT_510054</name>
</gene>
<organism evidence="2 3">
    <name type="scientific">Trematosphaeria pertusa</name>
    <dbReference type="NCBI Taxonomy" id="390896"/>
    <lineage>
        <taxon>Eukaryota</taxon>
        <taxon>Fungi</taxon>
        <taxon>Dikarya</taxon>
        <taxon>Ascomycota</taxon>
        <taxon>Pezizomycotina</taxon>
        <taxon>Dothideomycetes</taxon>
        <taxon>Pleosporomycetidae</taxon>
        <taxon>Pleosporales</taxon>
        <taxon>Massarineae</taxon>
        <taxon>Trematosphaeriaceae</taxon>
        <taxon>Trematosphaeria</taxon>
    </lineage>
</organism>
<feature type="compositionally biased region" description="Pro residues" evidence="1">
    <location>
        <begin position="1"/>
        <end position="17"/>
    </location>
</feature>
<name>A0A6A6HZC2_9PLEO</name>
<feature type="region of interest" description="Disordered" evidence="1">
    <location>
        <begin position="1"/>
        <end position="37"/>
    </location>
</feature>
<dbReference type="Proteomes" id="UP000800094">
    <property type="component" value="Unassembled WGS sequence"/>
</dbReference>
<feature type="region of interest" description="Disordered" evidence="1">
    <location>
        <begin position="49"/>
        <end position="155"/>
    </location>
</feature>
<keyword evidence="3" id="KW-1185">Reference proteome</keyword>
<dbReference type="GeneID" id="54580525"/>
<evidence type="ECO:0000313" key="3">
    <source>
        <dbReference type="Proteomes" id="UP000800094"/>
    </source>
</evidence>
<protein>
    <submittedName>
        <fullName evidence="2">Uncharacterized protein</fullName>
    </submittedName>
</protein>
<sequence>MSAPSPRYPPPRTPPRRPALSERASATLAPIVKQRSAMGARDSFAFSRVEDDFAAAPPPPPPTPLPPGSWLGRAARRRGMTATATTAREVPASGEMGSPVRRGGEDVLVEEVKKEKGEDGAAAAAPETPALTSTIDSPYLGMMSSGPRRPRRPVMSPLWMPPRRLVFAPLGGFGAVSEEGEIEKKDGETG</sequence>
<evidence type="ECO:0000313" key="2">
    <source>
        <dbReference type="EMBL" id="KAF2243555.1"/>
    </source>
</evidence>
<proteinExistence type="predicted"/>
<accession>A0A6A6HZC2</accession>
<feature type="compositionally biased region" description="Basic and acidic residues" evidence="1">
    <location>
        <begin position="102"/>
        <end position="119"/>
    </location>
</feature>
<dbReference type="RefSeq" id="XP_033678559.1">
    <property type="nucleotide sequence ID" value="XM_033827195.1"/>
</dbReference>
<dbReference type="AlphaFoldDB" id="A0A6A6HZC2"/>